<organism evidence="4 5">
    <name type="scientific">Comamonas terrigena</name>
    <dbReference type="NCBI Taxonomy" id="32013"/>
    <lineage>
        <taxon>Bacteria</taxon>
        <taxon>Pseudomonadati</taxon>
        <taxon>Pseudomonadota</taxon>
        <taxon>Betaproteobacteria</taxon>
        <taxon>Burkholderiales</taxon>
        <taxon>Comamonadaceae</taxon>
        <taxon>Comamonas</taxon>
    </lineage>
</organism>
<dbReference type="InterPro" id="IPR001853">
    <property type="entry name" value="DSBA-like_thioredoxin_dom"/>
</dbReference>
<dbReference type="PANTHER" id="PTHR42943:SF13">
    <property type="entry name" value="GLUTATHIONE S-TRANSFERASE KAPPA-RELATED"/>
    <property type="match status" value="1"/>
</dbReference>
<feature type="domain" description="DSBA-like thioredoxin" evidence="3">
    <location>
        <begin position="3"/>
        <end position="202"/>
    </location>
</feature>
<dbReference type="GeneID" id="80803073"/>
<evidence type="ECO:0000313" key="4">
    <source>
        <dbReference type="EMBL" id="PEH90714.1"/>
    </source>
</evidence>
<dbReference type="Gene3D" id="3.40.30.10">
    <property type="entry name" value="Glutaredoxin"/>
    <property type="match status" value="1"/>
</dbReference>
<dbReference type="GO" id="GO:0004602">
    <property type="term" value="F:glutathione peroxidase activity"/>
    <property type="evidence" value="ECO:0007669"/>
    <property type="project" value="TreeGrafter"/>
</dbReference>
<dbReference type="Proteomes" id="UP000220246">
    <property type="component" value="Unassembled WGS sequence"/>
</dbReference>
<dbReference type="GO" id="GO:0004364">
    <property type="term" value="F:glutathione transferase activity"/>
    <property type="evidence" value="ECO:0007669"/>
    <property type="project" value="TreeGrafter"/>
</dbReference>
<evidence type="ECO:0000256" key="2">
    <source>
        <dbReference type="PIRSR" id="PIRSR006386-1"/>
    </source>
</evidence>
<dbReference type="InterPro" id="IPR036249">
    <property type="entry name" value="Thioredoxin-like_sf"/>
</dbReference>
<keyword evidence="1 4" id="KW-0413">Isomerase</keyword>
<dbReference type="STRING" id="1219032.GCA_001515545_02266"/>
<reference evidence="5" key="1">
    <citation type="submission" date="2017-09" db="EMBL/GenBank/DDBJ databases">
        <title>FDA dAtabase for Regulatory Grade micrObial Sequences (FDA-ARGOS): Supporting development and validation of Infectious Disease Dx tests.</title>
        <authorList>
            <person name="Minogue T."/>
            <person name="Wolcott M."/>
            <person name="Wasieloski L."/>
            <person name="Aguilar W."/>
            <person name="Moore D."/>
            <person name="Tallon L."/>
            <person name="Sadzewicz L."/>
            <person name="Ott S."/>
            <person name="Zhao X."/>
            <person name="Nagaraj S."/>
            <person name="Vavikolanu K."/>
            <person name="Aluvathingal J."/>
            <person name="Nadendla S."/>
            <person name="Sichtig H."/>
        </authorList>
    </citation>
    <scope>NUCLEOTIDE SEQUENCE [LARGE SCALE GENOMIC DNA]</scope>
    <source>
        <strain evidence="5">FDAARGOS_394</strain>
    </source>
</reference>
<evidence type="ECO:0000259" key="3">
    <source>
        <dbReference type="Pfam" id="PF01323"/>
    </source>
</evidence>
<gene>
    <name evidence="4" type="ORF">CRM82_20780</name>
</gene>
<sequence>MTQLDCFYSLSSPWAYLGGPQLQDIVRRHGVKLVLKPYDFQLVVPQTGGIPLKTRPEPRKTYHALELARWSDYLGLPLNLVPAHYPQGVADDVNWNKTPGWMVIAAQLQGLDAFPLSHALLRALWAEERKTSDAAVRIAVANEAGYDGAALHALETSAEVQAQYQANSEEAVALGVFGAPTFILNGERFWGQDRLPFVDRALAKLAAAKA</sequence>
<accession>A0A2A7UZR2</accession>
<comment type="catalytic activity">
    <reaction evidence="1">
        <text>2-hydroxychromene-2-carboxylate = (3E)-4-(2-hydroxyphenyl)-2-oxobut-3-enoate</text>
        <dbReference type="Rhea" id="RHEA:27401"/>
        <dbReference type="ChEBI" id="CHEBI:59350"/>
        <dbReference type="ChEBI" id="CHEBI:59353"/>
        <dbReference type="EC" id="5.99.1.4"/>
    </reaction>
</comment>
<dbReference type="GO" id="GO:0006749">
    <property type="term" value="P:glutathione metabolic process"/>
    <property type="evidence" value="ECO:0007669"/>
    <property type="project" value="TreeGrafter"/>
</dbReference>
<protein>
    <recommendedName>
        <fullName evidence="1">2-hydroxychromene-2-carboxylate isomerase</fullName>
        <ecNumber evidence="1">5.99.1.4</ecNumber>
    </recommendedName>
</protein>
<name>A0A2A7UZR2_COMTR</name>
<dbReference type="InterPro" id="IPR014440">
    <property type="entry name" value="HCCAis_GSTk"/>
</dbReference>
<dbReference type="InterPro" id="IPR051924">
    <property type="entry name" value="GST_Kappa/NadH"/>
</dbReference>
<dbReference type="RefSeq" id="WP_066537814.1">
    <property type="nucleotide sequence ID" value="NZ_DALZQJ010000008.1"/>
</dbReference>
<dbReference type="Pfam" id="PF01323">
    <property type="entry name" value="DSBA"/>
    <property type="match status" value="1"/>
</dbReference>
<feature type="active site" description="Nucleophile" evidence="2">
    <location>
        <position position="12"/>
    </location>
</feature>
<dbReference type="InterPro" id="IPR044087">
    <property type="entry name" value="NahD-like"/>
</dbReference>
<dbReference type="PANTHER" id="PTHR42943">
    <property type="entry name" value="GLUTATHIONE S-TRANSFERASE KAPPA"/>
    <property type="match status" value="1"/>
</dbReference>
<evidence type="ECO:0000256" key="1">
    <source>
        <dbReference type="PIRNR" id="PIRNR006386"/>
    </source>
</evidence>
<dbReference type="CDD" id="cd03022">
    <property type="entry name" value="DsbA_HCCA_Iso"/>
    <property type="match status" value="1"/>
</dbReference>
<comment type="caution">
    <text evidence="4">The sequence shown here is derived from an EMBL/GenBank/DDBJ whole genome shotgun (WGS) entry which is preliminary data.</text>
</comment>
<comment type="similarity">
    <text evidence="1">Belongs to the GST superfamily. NadH family.</text>
</comment>
<dbReference type="EC" id="5.99.1.4" evidence="1"/>
<dbReference type="GO" id="GO:1901170">
    <property type="term" value="P:naphthalene catabolic process"/>
    <property type="evidence" value="ECO:0007669"/>
    <property type="project" value="InterPro"/>
</dbReference>
<evidence type="ECO:0000313" key="5">
    <source>
        <dbReference type="Proteomes" id="UP000220246"/>
    </source>
</evidence>
<dbReference type="OrthoDB" id="8560325at2"/>
<dbReference type="PIRSF" id="PIRSF006386">
    <property type="entry name" value="HCCAis_GSTk"/>
    <property type="match status" value="1"/>
</dbReference>
<dbReference type="SUPFAM" id="SSF52833">
    <property type="entry name" value="Thioredoxin-like"/>
    <property type="match status" value="1"/>
</dbReference>
<dbReference type="GO" id="GO:0018845">
    <property type="term" value="F:2-hydroxychromene-2-carboxylate isomerase activity"/>
    <property type="evidence" value="ECO:0007669"/>
    <property type="project" value="UniProtKB-UniRule"/>
</dbReference>
<dbReference type="AlphaFoldDB" id="A0A2A7UZR2"/>
<proteinExistence type="inferred from homology"/>
<dbReference type="EMBL" id="PDEA01000001">
    <property type="protein sequence ID" value="PEH90714.1"/>
    <property type="molecule type" value="Genomic_DNA"/>
</dbReference>
<keyword evidence="5" id="KW-1185">Reference proteome</keyword>